<organism evidence="1 2">
    <name type="scientific">Hymenobacter telluris</name>
    <dbReference type="NCBI Taxonomy" id="2816474"/>
    <lineage>
        <taxon>Bacteria</taxon>
        <taxon>Pseudomonadati</taxon>
        <taxon>Bacteroidota</taxon>
        <taxon>Cytophagia</taxon>
        <taxon>Cytophagales</taxon>
        <taxon>Hymenobacteraceae</taxon>
        <taxon>Hymenobacter</taxon>
    </lineage>
</organism>
<comment type="caution">
    <text evidence="1">The sequence shown here is derived from an EMBL/GenBank/DDBJ whole genome shotgun (WGS) entry which is preliminary data.</text>
</comment>
<name>A0A939EVZ2_9BACT</name>
<dbReference type="AlphaFoldDB" id="A0A939EVZ2"/>
<gene>
    <name evidence="1" type="ORF">J0X19_08810</name>
</gene>
<dbReference type="Proteomes" id="UP000664144">
    <property type="component" value="Unassembled WGS sequence"/>
</dbReference>
<accession>A0A939EVZ2</accession>
<protein>
    <submittedName>
        <fullName evidence="1">Gliding motility-associated C-terminal domain-containing protein</fullName>
    </submittedName>
</protein>
<sequence>MKMVGVKLLLAGRWRPLLVLLGVWLLLVPATRATHIVGGEMELQYKSGSTYTLVLNLYFDAINGSPNALDQQIRAAIFAKATNQRMQDLLLPLVSNTFVNYTNPACTQPSLSTRKLVYSRDITLDASQYTAAGGYYAAAERCCRNNGISNITNSLTSGQTFYLEFPAVVRNGQPFRDSTPRIFPPLGDYACVNELFYYDFGGQDSDGDSLAYSMITPLTAPQGTQAITQAGPYGQVNWAAGLSEQQQIPGAPTIGINARTGRLTVRPSRVGLFVFGIRCEEYRRGEKIGETRRDFQLFVLSCTPNTAPSAQVYTGSNSRAYRPGLDTLRIAPGQNPCVRVRFTDTDPTSRLTLSVRPVNFSGPVPTVVGTATGLVRAAGSADTLQATVCFSPCLNSNGQVWLLDVLVADNGCSLPKLDTVRLAFTARPAPNAAPTLTATFPAADPAAAVLVKVPLGSLYTAQLLGADSDRNPLVLSATPQSFDLAAAGMEFNAQNGAGQATGTFRWLPTCEAAQLGDELTVQFQLQETADCPTAPRLLPVRFVVGPPVDTVAFSPPNIITPNSDGKNDAFTIPSLPPDYCDARFAGIKIYSRWGREVFQSSERTFRWGGAGAAGTYYYLITFSNGRRYKGWVEVIQ</sequence>
<proteinExistence type="predicted"/>
<dbReference type="Pfam" id="PF13585">
    <property type="entry name" value="CHU_C"/>
    <property type="match status" value="1"/>
</dbReference>
<keyword evidence="2" id="KW-1185">Reference proteome</keyword>
<reference evidence="1" key="1">
    <citation type="submission" date="2021-03" db="EMBL/GenBank/DDBJ databases">
        <authorList>
            <person name="Kim M.K."/>
        </authorList>
    </citation>
    <scope>NUCLEOTIDE SEQUENCE</scope>
    <source>
        <strain evidence="1">BT186</strain>
    </source>
</reference>
<evidence type="ECO:0000313" key="1">
    <source>
        <dbReference type="EMBL" id="MBO0358041.1"/>
    </source>
</evidence>
<dbReference type="EMBL" id="JAFLQZ010000004">
    <property type="protein sequence ID" value="MBO0358041.1"/>
    <property type="molecule type" value="Genomic_DNA"/>
</dbReference>
<evidence type="ECO:0000313" key="2">
    <source>
        <dbReference type="Proteomes" id="UP000664144"/>
    </source>
</evidence>